<dbReference type="InterPro" id="IPR013320">
    <property type="entry name" value="ConA-like_dom_sf"/>
</dbReference>
<evidence type="ECO:0000313" key="3">
    <source>
        <dbReference type="Proteomes" id="UP000663929"/>
    </source>
</evidence>
<reference evidence="2" key="1">
    <citation type="submission" date="2021-03" db="EMBL/GenBank/DDBJ databases">
        <title>Acanthopleuribacteraceae sp. M133.</title>
        <authorList>
            <person name="Wang G."/>
        </authorList>
    </citation>
    <scope>NUCLEOTIDE SEQUENCE</scope>
    <source>
        <strain evidence="2">M133</strain>
    </source>
</reference>
<organism evidence="2 3">
    <name type="scientific">Sulfidibacter corallicola</name>
    <dbReference type="NCBI Taxonomy" id="2818388"/>
    <lineage>
        <taxon>Bacteria</taxon>
        <taxon>Pseudomonadati</taxon>
        <taxon>Acidobacteriota</taxon>
        <taxon>Holophagae</taxon>
        <taxon>Acanthopleuribacterales</taxon>
        <taxon>Acanthopleuribacteraceae</taxon>
        <taxon>Sulfidibacter</taxon>
    </lineage>
</organism>
<gene>
    <name evidence="2" type="ORF">J3U87_31450</name>
</gene>
<dbReference type="SUPFAM" id="SSF49899">
    <property type="entry name" value="Concanavalin A-like lectins/glucanases"/>
    <property type="match status" value="2"/>
</dbReference>
<dbReference type="Pfam" id="PF16126">
    <property type="entry name" value="DUF4838"/>
    <property type="match status" value="2"/>
</dbReference>
<dbReference type="Gene3D" id="2.60.120.260">
    <property type="entry name" value="Galactose-binding domain-like"/>
    <property type="match status" value="1"/>
</dbReference>
<feature type="chain" id="PRO_5035244662" evidence="1">
    <location>
        <begin position="22"/>
        <end position="1296"/>
    </location>
</feature>
<dbReference type="Proteomes" id="UP000663929">
    <property type="component" value="Chromosome"/>
</dbReference>
<dbReference type="InterPro" id="IPR032287">
    <property type="entry name" value="DUF4838"/>
</dbReference>
<name>A0A8A4TKL8_SULCO</name>
<dbReference type="Gene3D" id="2.60.120.200">
    <property type="match status" value="2"/>
</dbReference>
<evidence type="ECO:0000256" key="1">
    <source>
        <dbReference type="SAM" id="SignalP"/>
    </source>
</evidence>
<dbReference type="KEGG" id="scor:J3U87_31450"/>
<dbReference type="EMBL" id="CP071793">
    <property type="protein sequence ID" value="QTD50123.1"/>
    <property type="molecule type" value="Genomic_DNA"/>
</dbReference>
<dbReference type="PANTHER" id="PTHR42535:SF2">
    <property type="entry name" value="CHROMOSOME UNDETERMINED SCAFFOLD_146, WHOLE GENOME SHOTGUN SEQUENCE"/>
    <property type="match status" value="1"/>
</dbReference>
<keyword evidence="1" id="KW-0732">Signal</keyword>
<feature type="signal peptide" evidence="1">
    <location>
        <begin position="1"/>
        <end position="21"/>
    </location>
</feature>
<accession>A0A8A4TKL8</accession>
<dbReference type="Pfam" id="PF13385">
    <property type="entry name" value="Laminin_G_3"/>
    <property type="match status" value="2"/>
</dbReference>
<evidence type="ECO:0000313" key="2">
    <source>
        <dbReference type="EMBL" id="QTD50123.1"/>
    </source>
</evidence>
<sequence length="1296" mass="143946">MVRPFFTFLATLSLAATNAFAYTEIHFVDNGSDTSIISSNNGGDTQLTNAITFFIDTIETSTGATIPHNTGSSNQQIHIGVTTYVDSLVDDGTIDLGDLKTDGFHIEMFTVVTKMATEYRLVVVGPTTAGTKNGVVHLLEHPDWLGLRLLMPGDDGTVIPSLTDITWDTLDVIHEIPDFGVRRQSYGTASTDMNDWMIRMRLGPFNKSKLFAHNLYTLFPKTVYSTSDPEIYPRVNPEGTTRYIPVSDTDAKWNPVFTEPKTLLYGVRQVRSHFDTNPTQNEFSLGANDSARYDQPEYLAQDEPRHTYHGLANYADLYFNWVNQVADRINRPRDTRIDAHYTFETFVDADEDTLPDASGLLHNLDEQGTLTLVDEDAMPGKVGQFDGSTTALVLPDSTNAPIFHETTGFSVSCWIKTDSVSALQYLLDNKEGATTSATGYNLRITASGKLAATLVADHKTLSEEVTTELETTQGMQTGEWYLATLTVDRGTSTAKLYLKGEGDTIDSVDTETLDTNFDTMTPTDPFTIGAHSNVNGDYFDGLMDGFIFWDEPLTSTEVEDLYDSLVPLRDASMPAYWPMDFAGFSDQGPYSVDCSSNDHHLAVTEYPNMSGTIEWVPDGIVGGAMKFDDGWLVLPSSTTIDIQKLSFSVSLWFKPDGTGLQFLIDNKSGNSGGQGFNLNINANGYLATRIVGQHSSGTPTYIFDLNTDDGNAGTDTDEITTGEWNHAVLVVDRTGSTDTASLYLNGSFMKSGNLDANLDKIVALLPMHLGALSADPDDTDFVFNGLMDEVLIFNRPLTSSQVSDLYGSGAPDPFFEPRQFGTYAYNQTVEPPSDFYLHPYVMTSVTHDLSMPIPFVGRQSLLDAWAARAPELGWYDYRYGAPYLIPRIDLAYYQSQLKTLRAAGVDYLFTELFPNFGEGPNPYLTMRLMWDVDLDLAIAKTAWYEDAVGSGDAATNLADYFAIWETVWADYVPLTVWFQPPTTFLRYFLPYYLEATDLALDFDAARTAINAVVTNTTELTPERTRAEILETAFDYYEASGKLYHAERDIYGPSLPTASDADTLLTTMANFEGDRAVFVDDNASDIHLKHRLDFRTWPRIDNYSENNILGLRPFLEPPIEDATLETNLEGERDDTNNRDSVRFQAKAVLNQTDGVSTPINSNSDFSSGLTNWNVTAQNSPEVDSGVIRWDQPENEALTQGFTATANNWYAVTARIKAEDLPFDTDDYYVQVRLFGSSDAYIKQVKPSFDRWIDIGVVGKITTTSATISLQFFHFFDEAMVFPVVVDHFEVWDLGSAP</sequence>
<proteinExistence type="predicted"/>
<dbReference type="PANTHER" id="PTHR42535">
    <property type="entry name" value="OOKINETE PROTEIN, PUTATIVE-RELATED"/>
    <property type="match status" value="1"/>
</dbReference>
<protein>
    <submittedName>
        <fullName evidence="2">DUF4838 domain-containing protein</fullName>
    </submittedName>
</protein>
<keyword evidence="3" id="KW-1185">Reference proteome</keyword>
<dbReference type="RefSeq" id="WP_237379754.1">
    <property type="nucleotide sequence ID" value="NZ_CP071793.1"/>
</dbReference>